<dbReference type="InterPro" id="IPR051257">
    <property type="entry name" value="Diverse_CBS-Domain"/>
</dbReference>
<dbReference type="Proteomes" id="UP001596024">
    <property type="component" value="Unassembled WGS sequence"/>
</dbReference>
<evidence type="ECO:0000256" key="1">
    <source>
        <dbReference type="ARBA" id="ARBA00023122"/>
    </source>
</evidence>
<gene>
    <name evidence="4" type="ORF">ACFPB0_06840</name>
</gene>
<name>A0ABV9NCI5_9PROT</name>
<dbReference type="PROSITE" id="PS51371">
    <property type="entry name" value="CBS"/>
    <property type="match status" value="2"/>
</dbReference>
<dbReference type="RefSeq" id="WP_371392252.1">
    <property type="nucleotide sequence ID" value="NZ_CP163421.1"/>
</dbReference>
<accession>A0ABV9NCI5</accession>
<reference evidence="5" key="1">
    <citation type="journal article" date="2019" name="Int. J. Syst. Evol. Microbiol.">
        <title>The Global Catalogue of Microorganisms (GCM) 10K type strain sequencing project: providing services to taxonomists for standard genome sequencing and annotation.</title>
        <authorList>
            <consortium name="The Broad Institute Genomics Platform"/>
            <consortium name="The Broad Institute Genome Sequencing Center for Infectious Disease"/>
            <person name="Wu L."/>
            <person name="Ma J."/>
        </authorList>
    </citation>
    <scope>NUCLEOTIDE SEQUENCE [LARGE SCALE GENOMIC DNA]</scope>
    <source>
        <strain evidence="5">CCUG 62981</strain>
    </source>
</reference>
<dbReference type="InterPro" id="IPR000644">
    <property type="entry name" value="CBS_dom"/>
</dbReference>
<dbReference type="InterPro" id="IPR046342">
    <property type="entry name" value="CBS_dom_sf"/>
</dbReference>
<proteinExistence type="predicted"/>
<dbReference type="CDD" id="cd04623">
    <property type="entry name" value="CBS_pair_bac_euk"/>
    <property type="match status" value="1"/>
</dbReference>
<organism evidence="4 5">
    <name type="scientific">Glycocaulis abyssi</name>
    <dbReference type="NCBI Taxonomy" id="1433403"/>
    <lineage>
        <taxon>Bacteria</taxon>
        <taxon>Pseudomonadati</taxon>
        <taxon>Pseudomonadota</taxon>
        <taxon>Alphaproteobacteria</taxon>
        <taxon>Maricaulales</taxon>
        <taxon>Maricaulaceae</taxon>
        <taxon>Glycocaulis</taxon>
    </lineage>
</organism>
<dbReference type="EMBL" id="JBHSGQ010000003">
    <property type="protein sequence ID" value="MFC4724999.1"/>
    <property type="molecule type" value="Genomic_DNA"/>
</dbReference>
<feature type="domain" description="CBS" evidence="3">
    <location>
        <begin position="29"/>
        <end position="88"/>
    </location>
</feature>
<dbReference type="SUPFAM" id="SSF54631">
    <property type="entry name" value="CBS-domain pair"/>
    <property type="match status" value="1"/>
</dbReference>
<evidence type="ECO:0000313" key="5">
    <source>
        <dbReference type="Proteomes" id="UP001596024"/>
    </source>
</evidence>
<keyword evidence="5" id="KW-1185">Reference proteome</keyword>
<dbReference type="InterPro" id="IPR044725">
    <property type="entry name" value="CBSX3_CBS_dom"/>
</dbReference>
<evidence type="ECO:0000313" key="4">
    <source>
        <dbReference type="EMBL" id="MFC4724999.1"/>
    </source>
</evidence>
<dbReference type="Pfam" id="PF00571">
    <property type="entry name" value="CBS"/>
    <property type="match status" value="2"/>
</dbReference>
<feature type="domain" description="CBS" evidence="3">
    <location>
        <begin position="97"/>
        <end position="153"/>
    </location>
</feature>
<comment type="caution">
    <text evidence="4">The sequence shown here is derived from an EMBL/GenBank/DDBJ whole genome shotgun (WGS) entry which is preliminary data.</text>
</comment>
<sequence length="164" mass="17340">MHTGPASGIIPTGNLADMEAAMNVAAILAQKGRDVITIPPHTTLTEATHVLAEHRIGAVVVAGRDGDVLGVFSERDLVRAVARDGAGVLDQPVSSVMTRALITSSSTTHIDTLMELMTEKRVRHIIIMDEGRMSGFVSIGDVVKRKIESAEAEAGALKAYIETA</sequence>
<dbReference type="PANTHER" id="PTHR43080">
    <property type="entry name" value="CBS DOMAIN-CONTAINING PROTEIN CBSX3, MITOCHONDRIAL"/>
    <property type="match status" value="1"/>
</dbReference>
<dbReference type="Gene3D" id="3.10.580.10">
    <property type="entry name" value="CBS-domain"/>
    <property type="match status" value="1"/>
</dbReference>
<protein>
    <submittedName>
        <fullName evidence="4">CBS domain-containing protein</fullName>
    </submittedName>
</protein>
<dbReference type="SMART" id="SM00116">
    <property type="entry name" value="CBS"/>
    <property type="match status" value="2"/>
</dbReference>
<evidence type="ECO:0000259" key="3">
    <source>
        <dbReference type="PROSITE" id="PS51371"/>
    </source>
</evidence>
<keyword evidence="1 2" id="KW-0129">CBS domain</keyword>
<dbReference type="PANTHER" id="PTHR43080:SF2">
    <property type="entry name" value="CBS DOMAIN-CONTAINING PROTEIN"/>
    <property type="match status" value="1"/>
</dbReference>
<evidence type="ECO:0000256" key="2">
    <source>
        <dbReference type="PROSITE-ProRule" id="PRU00703"/>
    </source>
</evidence>